<dbReference type="KEGG" id="mrd:Mrad2831_1215"/>
<accession>B1M2S8</accession>
<organism evidence="1 2">
    <name type="scientific">Methylobacterium radiotolerans (strain ATCC 27329 / DSM 1819 / JCM 2831 / NBRC 15690 / NCIMB 10815 / 0-1)</name>
    <dbReference type="NCBI Taxonomy" id="426355"/>
    <lineage>
        <taxon>Bacteria</taxon>
        <taxon>Pseudomonadati</taxon>
        <taxon>Pseudomonadota</taxon>
        <taxon>Alphaproteobacteria</taxon>
        <taxon>Hyphomicrobiales</taxon>
        <taxon>Methylobacteriaceae</taxon>
        <taxon>Methylobacterium</taxon>
    </lineage>
</organism>
<proteinExistence type="predicted"/>
<dbReference type="AlphaFoldDB" id="B1M2S8"/>
<reference evidence="1 2" key="1">
    <citation type="submission" date="2008-03" db="EMBL/GenBank/DDBJ databases">
        <title>Complete sequence of chromosome of Methylobacterium radiotolerans JCM 2831.</title>
        <authorList>
            <consortium name="US DOE Joint Genome Institute"/>
            <person name="Copeland A."/>
            <person name="Lucas S."/>
            <person name="Lapidus A."/>
            <person name="Glavina del Rio T."/>
            <person name="Dalin E."/>
            <person name="Tice H."/>
            <person name="Bruce D."/>
            <person name="Goodwin L."/>
            <person name="Pitluck S."/>
            <person name="Kiss H."/>
            <person name="Brettin T."/>
            <person name="Detter J.C."/>
            <person name="Han C."/>
            <person name="Kuske C.R."/>
            <person name="Schmutz J."/>
            <person name="Larimer F."/>
            <person name="Land M."/>
            <person name="Hauser L."/>
            <person name="Kyrpides N."/>
            <person name="Mikhailova N."/>
            <person name="Marx C.J."/>
            <person name="Richardson P."/>
        </authorList>
    </citation>
    <scope>NUCLEOTIDE SEQUENCE [LARGE SCALE GENOMIC DNA]</scope>
    <source>
        <strain evidence="2">ATCC 27329 / DSM 1819 / JCM 2831 / NBRC 15690 / NCIMB 10815 / 0-1</strain>
    </source>
</reference>
<name>B1M2S8_METRJ</name>
<evidence type="ECO:0000313" key="1">
    <source>
        <dbReference type="EMBL" id="ACB23219.1"/>
    </source>
</evidence>
<gene>
    <name evidence="1" type="ordered locus">Mrad2831_1215</name>
</gene>
<dbReference type="Proteomes" id="UP000006589">
    <property type="component" value="Chromosome"/>
</dbReference>
<protein>
    <submittedName>
        <fullName evidence="1">Uncharacterized protein</fullName>
    </submittedName>
</protein>
<sequence>MHLRASILMSSSRVSVLKIPMMTSNAIPLAIYGQHTIDLITWFYLGFEDGSKTGPSCILILTSDTEVDRRVGSKLIFETHICNFEVLIEASRNVLTFDEGKAIATALITAASRFNSDSLIPIFAELTSSFDSIISDSALRVRSVIAGNQLTFLDWINFVPQCVVARTLNGYQCFAVKKITFEMRKMISNAEIQLKMSDVMLHQGFIVVGGGTFIAAIPSRNM</sequence>
<dbReference type="EMBL" id="CP001001">
    <property type="protein sequence ID" value="ACB23219.1"/>
    <property type="molecule type" value="Genomic_DNA"/>
</dbReference>
<dbReference type="HOGENOM" id="CLU_1244125_0_0_5"/>
<evidence type="ECO:0000313" key="2">
    <source>
        <dbReference type="Proteomes" id="UP000006589"/>
    </source>
</evidence>
<dbReference type="STRING" id="426355.Mrad2831_1215"/>